<dbReference type="EMBL" id="HBEA01013830">
    <property type="protein sequence ID" value="CAD8261045.1"/>
    <property type="molecule type" value="Transcribed_RNA"/>
</dbReference>
<feature type="compositionally biased region" description="Polar residues" evidence="1">
    <location>
        <begin position="75"/>
        <end position="85"/>
    </location>
</feature>
<proteinExistence type="predicted"/>
<feature type="region of interest" description="Disordered" evidence="1">
    <location>
        <begin position="1"/>
        <end position="36"/>
    </location>
</feature>
<reference evidence="2" key="1">
    <citation type="submission" date="2021-01" db="EMBL/GenBank/DDBJ databases">
        <authorList>
            <person name="Corre E."/>
            <person name="Pelletier E."/>
            <person name="Niang G."/>
            <person name="Scheremetjew M."/>
            <person name="Finn R."/>
            <person name="Kale V."/>
            <person name="Holt S."/>
            <person name="Cochrane G."/>
            <person name="Meng A."/>
            <person name="Brown T."/>
            <person name="Cohen L."/>
        </authorList>
    </citation>
    <scope>NUCLEOTIDE SEQUENCE</scope>
    <source>
        <strain evidence="2">CCMP2078</strain>
    </source>
</reference>
<gene>
    <name evidence="2" type="ORF">PPYR1160_LOCUS10547</name>
</gene>
<name>A0A7R9UBR5_9STRA</name>
<feature type="region of interest" description="Disordered" evidence="1">
    <location>
        <begin position="566"/>
        <end position="599"/>
    </location>
</feature>
<protein>
    <submittedName>
        <fullName evidence="2">Uncharacterized protein</fullName>
    </submittedName>
</protein>
<feature type="compositionally biased region" description="Polar residues" evidence="1">
    <location>
        <begin position="579"/>
        <end position="590"/>
    </location>
</feature>
<feature type="region of interest" description="Disordered" evidence="1">
    <location>
        <begin position="154"/>
        <end position="178"/>
    </location>
</feature>
<feature type="region of interest" description="Disordered" evidence="1">
    <location>
        <begin position="357"/>
        <end position="380"/>
    </location>
</feature>
<feature type="region of interest" description="Disordered" evidence="1">
    <location>
        <begin position="63"/>
        <end position="93"/>
    </location>
</feature>
<sequence>MLNRNREEAPMVEATGMSTGANSYPLGSERDVESAPVGSRLHAAMESGRTPASAESALLLRSRGSSNGRRRQSLPASQHFGQTASAHGASAGIDSDSACGPTVLVAEEQSSLVTRKMLELEDRMLVSEGSTTSLKLEDARALEPVAEMSMTMTAPTTRTTTTTTSATTTSATTTTPTATSSAGFLDLAKDWTPDWRWAVLTLRRCFRTWKHHSSQQVRAFEQKSRRCVEKRAWATWRTVFASRPSPCCGKAGTEVSPTAQETTLDDTAEDSEADLALSECWSKARSLKRCLRKWGRLAGSRTELRARAAAAQVLFGRRLCFRILQAWRSYAQMVRRTRSTQNLQLQAMQMESTVVGVSVDPAARKPPLPPSDSRRRRRAQNVAAFAATEPTDEMEDDAVFLDFSGEEFGPEMVPGSGDQTLVPEAKEVLTESWDDIALDRDPPEASVGESSSDGALEALPAWMRQTFTEDSVDSDEIEDAAIAHFDVFGEGYEDDDSVEDADLKALAAWAARGAFVAQMPDTFRRLSATSSEASLKGAEYIQEYSKAFDYADDDDDAEENGERVAVVDGGLPPHPAKRNFSSATFDWSVSSDDEGSDTM</sequence>
<organism evidence="2">
    <name type="scientific">Pinguiococcus pyrenoidosus</name>
    <dbReference type="NCBI Taxonomy" id="172671"/>
    <lineage>
        <taxon>Eukaryota</taxon>
        <taxon>Sar</taxon>
        <taxon>Stramenopiles</taxon>
        <taxon>Ochrophyta</taxon>
        <taxon>Pinguiophyceae</taxon>
        <taxon>Pinguiochrysidales</taxon>
        <taxon>Pinguiochrysidaceae</taxon>
        <taxon>Pinguiococcus</taxon>
    </lineage>
</organism>
<dbReference type="AlphaFoldDB" id="A0A7R9UBR5"/>
<evidence type="ECO:0000313" key="2">
    <source>
        <dbReference type="EMBL" id="CAD8261045.1"/>
    </source>
</evidence>
<evidence type="ECO:0000256" key="1">
    <source>
        <dbReference type="SAM" id="MobiDB-lite"/>
    </source>
</evidence>
<accession>A0A7R9UBR5</accession>